<gene>
    <name evidence="4" type="ORF">FHS83_003106</name>
</gene>
<sequence length="168" mass="18295">MLNALRQSKQIKTHAARTYAGIVARSREPFFFVTLAVPDSFDGRFDLLTLHAYLVLSRLKEEGRTKLAQALVDRLFTAFDEALRELGAGDIAMGRRMKQMADAFYGRLAAYEAATDPATMGEALVRNLYRGELPACIGAVADYVLAAKQILKVSPDGGVDFGPLPGSP</sequence>
<comment type="similarity">
    <text evidence="1">Belongs to the CBP3 family.</text>
</comment>
<comment type="caution">
    <text evidence="4">The sequence shown here is derived from an EMBL/GenBank/DDBJ whole genome shotgun (WGS) entry which is preliminary data.</text>
</comment>
<dbReference type="RefSeq" id="WP_167083845.1">
    <property type="nucleotide sequence ID" value="NZ_BAAADC010000001.1"/>
</dbReference>
<keyword evidence="5" id="KW-1185">Reference proteome</keyword>
<evidence type="ECO:0000259" key="3">
    <source>
        <dbReference type="Pfam" id="PF03981"/>
    </source>
</evidence>
<dbReference type="InterPro" id="IPR007129">
    <property type="entry name" value="Ubiqinol_cyt_c_chaperone_CPB3"/>
</dbReference>
<proteinExistence type="inferred from homology"/>
<dbReference type="Proteomes" id="UP000570514">
    <property type="component" value="Unassembled WGS sequence"/>
</dbReference>
<dbReference type="PANTHER" id="PTHR12184">
    <property type="entry name" value="UBIQUINOL-CYTOCHROME C REDUCTASE COMPLEX ASSEMBLY FACTOR 1 FAMILY MEMBER"/>
    <property type="match status" value="1"/>
</dbReference>
<name>A0A846N1H4_9PROT</name>
<dbReference type="EMBL" id="JAASRM010000001">
    <property type="protein sequence ID" value="NIK89788.1"/>
    <property type="molecule type" value="Genomic_DNA"/>
</dbReference>
<feature type="domain" description="Ubiquinol-cytochrome c chaperone" evidence="3">
    <location>
        <begin position="35"/>
        <end position="151"/>
    </location>
</feature>
<evidence type="ECO:0000256" key="2">
    <source>
        <dbReference type="ARBA" id="ARBA00006436"/>
    </source>
</evidence>
<accession>A0A846N1H4</accession>
<protein>
    <submittedName>
        <fullName evidence="4">Cytochrome b pre-mRNA-processing protein 3</fullName>
    </submittedName>
</protein>
<reference evidence="4 5" key="1">
    <citation type="submission" date="2020-03" db="EMBL/GenBank/DDBJ databases">
        <title>Genomic Encyclopedia of Type Strains, Phase IV (KMG-IV): sequencing the most valuable type-strain genomes for metagenomic binning, comparative biology and taxonomic classification.</title>
        <authorList>
            <person name="Goeker M."/>
        </authorList>
    </citation>
    <scope>NUCLEOTIDE SEQUENCE [LARGE SCALE GENOMIC DNA]</scope>
    <source>
        <strain evidence="4 5">DSM 19867</strain>
    </source>
</reference>
<evidence type="ECO:0000256" key="1">
    <source>
        <dbReference type="ARBA" id="ARBA00006407"/>
    </source>
</evidence>
<dbReference type="AlphaFoldDB" id="A0A846N1H4"/>
<dbReference type="InterPro" id="IPR021150">
    <property type="entry name" value="Ubiq_cyt_c_chap"/>
</dbReference>
<organism evidence="4 5">
    <name type="scientific">Rhizomicrobium palustre</name>
    <dbReference type="NCBI Taxonomy" id="189966"/>
    <lineage>
        <taxon>Bacteria</taxon>
        <taxon>Pseudomonadati</taxon>
        <taxon>Pseudomonadota</taxon>
        <taxon>Alphaproteobacteria</taxon>
        <taxon>Micropepsales</taxon>
        <taxon>Micropepsaceae</taxon>
        <taxon>Rhizomicrobium</taxon>
    </lineage>
</organism>
<evidence type="ECO:0000313" key="4">
    <source>
        <dbReference type="EMBL" id="NIK89788.1"/>
    </source>
</evidence>
<evidence type="ECO:0000313" key="5">
    <source>
        <dbReference type="Proteomes" id="UP000570514"/>
    </source>
</evidence>
<dbReference type="PANTHER" id="PTHR12184:SF1">
    <property type="entry name" value="UBIQUINOL-CYTOCHROME-C REDUCTASE COMPLEX ASSEMBLY FACTOR 1"/>
    <property type="match status" value="1"/>
</dbReference>
<comment type="similarity">
    <text evidence="2">Belongs to the UPF0174 family.</text>
</comment>
<dbReference type="Pfam" id="PF03981">
    <property type="entry name" value="Ubiq_cyt_C_chap"/>
    <property type="match status" value="1"/>
</dbReference>